<reference evidence="4" key="2">
    <citation type="journal article" date="2020" name="Mol. Plant Microbe">
        <title>Rhizobial microsymbionts of the narrowly endemic Oxytropis species growing in Kamchatka are characterized by significant genetic diversity and possess a set of genes that are associated with T3SS and T6SS secretion systems and can affect the development of symbiosis.</title>
        <authorList>
            <person name="Safronova V."/>
            <person name="Guro P."/>
            <person name="Sazanova A."/>
            <person name="Kuznetsova I."/>
            <person name="Belimov A."/>
            <person name="Yakubov V."/>
            <person name="Chirak E."/>
            <person name="Afonin A."/>
            <person name="Gogolev Y."/>
            <person name="Andronov E."/>
            <person name="Tikhonovich I."/>
        </authorList>
    </citation>
    <scope>NUCLEOTIDE SEQUENCE [LARGE SCALE GENOMIC DNA]</scope>
    <source>
        <strain evidence="4">581</strain>
    </source>
</reference>
<evidence type="ECO:0000313" key="1">
    <source>
        <dbReference type="EMBL" id="KZD20461.1"/>
    </source>
</evidence>
<dbReference type="Proteomes" id="UP000515291">
    <property type="component" value="Chromosome"/>
</dbReference>
<accession>A0A161QX75</accession>
<reference evidence="1 3" key="1">
    <citation type="submission" date="2016-03" db="EMBL/GenBank/DDBJ databases">
        <title>Microsymbionts genomes from the relict species Vavilovia formosa (Stev.) Fed.</title>
        <authorList>
            <person name="Kopat V."/>
            <person name="Chirak E."/>
            <person name="Kimeklis A."/>
            <person name="Andronov E."/>
        </authorList>
    </citation>
    <scope>NUCLEOTIDE SEQUENCE [LARGE SCALE GENOMIC DNA]</scope>
    <source>
        <strain evidence="1 3">Vaf07</strain>
    </source>
</reference>
<organism evidence="1 3">
    <name type="scientific">Tardiphaga robiniae</name>
    <dbReference type="NCBI Taxonomy" id="943830"/>
    <lineage>
        <taxon>Bacteria</taxon>
        <taxon>Pseudomonadati</taxon>
        <taxon>Pseudomonadota</taxon>
        <taxon>Alphaproteobacteria</taxon>
        <taxon>Hyphomicrobiales</taxon>
        <taxon>Nitrobacteraceae</taxon>
        <taxon>Tardiphaga</taxon>
    </lineage>
</organism>
<evidence type="ECO:0000313" key="3">
    <source>
        <dbReference type="Proteomes" id="UP000076574"/>
    </source>
</evidence>
<dbReference type="RefSeq" id="WP_068738829.1">
    <property type="nucleotide sequence ID" value="NZ_CP050292.1"/>
</dbReference>
<gene>
    <name evidence="1" type="ORF">A4A58_19785</name>
    <name evidence="2" type="ORF">HB776_31465</name>
</gene>
<evidence type="ECO:0008006" key="5">
    <source>
        <dbReference type="Google" id="ProtNLM"/>
    </source>
</evidence>
<sequence>MPIANGLYSIRISMDGEDRRRASGIINLQDGALIGGDSFFYYTGTFEAKNGRWRGELMTRQHTDAPGKNLLFGGREVSCGFSGSYGDKTAKVEGTALVGKVSVAFRAELQLLLPMRG</sequence>
<dbReference type="InterPro" id="IPR043019">
    <property type="entry name" value="GrlR_sf"/>
</dbReference>
<protein>
    <recommendedName>
        <fullName evidence="5">T3SS negative regulator,GrlR</fullName>
    </recommendedName>
</protein>
<name>A0A161QX75_9BRAD</name>
<keyword evidence="3" id="KW-1185">Reference proteome</keyword>
<dbReference type="EMBL" id="LVYV01000056">
    <property type="protein sequence ID" value="KZD20461.1"/>
    <property type="molecule type" value="Genomic_DNA"/>
</dbReference>
<reference evidence="2" key="3">
    <citation type="journal article" date="2020" name="Mol. Plant Microbe Interact.">
        <title>Complete genome sequences of four natural Pseudomonas isolates that catabolize a wide range of aromatic compounds relevant to lignin valorization.</title>
        <authorList>
            <person name="Hatmaker E.A."/>
            <person name="Presle G."/>
            <person name="Cannon O."/>
            <person name="Guss A.M."/>
            <person name="Elkins J.G."/>
        </authorList>
    </citation>
    <scope>NUCLEOTIDE SEQUENCE</scope>
    <source>
        <strain evidence="2">581</strain>
    </source>
</reference>
<dbReference type="Proteomes" id="UP000076574">
    <property type="component" value="Unassembled WGS sequence"/>
</dbReference>
<dbReference type="AlphaFoldDB" id="A0A161QX75"/>
<proteinExistence type="predicted"/>
<evidence type="ECO:0000313" key="2">
    <source>
        <dbReference type="EMBL" id="QND75220.1"/>
    </source>
</evidence>
<dbReference type="EMBL" id="CP050292">
    <property type="protein sequence ID" value="QND75220.1"/>
    <property type="molecule type" value="Genomic_DNA"/>
</dbReference>
<dbReference type="KEGG" id="trb:HB776_31465"/>
<dbReference type="OrthoDB" id="8241765at2"/>
<dbReference type="Gene3D" id="2.40.128.380">
    <property type="entry name" value="T3SS negative regulator GrlR"/>
    <property type="match status" value="1"/>
</dbReference>
<evidence type="ECO:0000313" key="4">
    <source>
        <dbReference type="Proteomes" id="UP000515291"/>
    </source>
</evidence>